<feature type="compositionally biased region" description="Basic and acidic residues" evidence="2">
    <location>
        <begin position="589"/>
        <end position="598"/>
    </location>
</feature>
<feature type="region of interest" description="Disordered" evidence="2">
    <location>
        <begin position="1"/>
        <end position="33"/>
    </location>
</feature>
<evidence type="ECO:0000313" key="5">
    <source>
        <dbReference type="EMBL" id="CAL4763329.1"/>
    </source>
</evidence>
<dbReference type="PROSITE" id="PS50084">
    <property type="entry name" value="KH_TYPE_1"/>
    <property type="match status" value="2"/>
</dbReference>
<dbReference type="OrthoDB" id="5204190at2759"/>
<dbReference type="SMART" id="SM00322">
    <property type="entry name" value="KH"/>
    <property type="match status" value="4"/>
</dbReference>
<dbReference type="Proteomes" id="UP001152797">
    <property type="component" value="Unassembled WGS sequence"/>
</dbReference>
<dbReference type="PANTHER" id="PTHR10288">
    <property type="entry name" value="KH DOMAIN CONTAINING RNA BINDING PROTEIN"/>
    <property type="match status" value="1"/>
</dbReference>
<evidence type="ECO:0000256" key="2">
    <source>
        <dbReference type="SAM" id="MobiDB-lite"/>
    </source>
</evidence>
<dbReference type="PROSITE" id="PS50053">
    <property type="entry name" value="UBIQUITIN_2"/>
    <property type="match status" value="1"/>
</dbReference>
<evidence type="ECO:0000313" key="6">
    <source>
        <dbReference type="Proteomes" id="UP001152797"/>
    </source>
</evidence>
<dbReference type="EMBL" id="CAMXCT020000237">
    <property type="protein sequence ID" value="CAL1129392.1"/>
    <property type="molecule type" value="Genomic_DNA"/>
</dbReference>
<keyword evidence="1" id="KW-0694">RNA-binding</keyword>
<comment type="caution">
    <text evidence="4">The sequence shown here is derived from an EMBL/GenBank/DDBJ whole genome shotgun (WGS) entry which is preliminary data.</text>
</comment>
<name>A0A9P1BMH1_9DINO</name>
<feature type="region of interest" description="Disordered" evidence="2">
    <location>
        <begin position="910"/>
        <end position="942"/>
    </location>
</feature>
<dbReference type="InterPro" id="IPR000626">
    <property type="entry name" value="Ubiquitin-like_dom"/>
</dbReference>
<keyword evidence="6" id="KW-1185">Reference proteome</keyword>
<dbReference type="CDD" id="cd00105">
    <property type="entry name" value="KH-I"/>
    <property type="match status" value="3"/>
</dbReference>
<proteinExistence type="predicted"/>
<evidence type="ECO:0000256" key="1">
    <source>
        <dbReference type="PROSITE-ProRule" id="PRU00117"/>
    </source>
</evidence>
<evidence type="ECO:0000259" key="3">
    <source>
        <dbReference type="PROSITE" id="PS50053"/>
    </source>
</evidence>
<dbReference type="Gene3D" id="3.10.20.90">
    <property type="entry name" value="Phosphatidylinositol 3-kinase Catalytic Subunit, Chain A, domain 1"/>
    <property type="match status" value="1"/>
</dbReference>
<dbReference type="AlphaFoldDB" id="A0A9P1BMH1"/>
<protein>
    <submittedName>
        <fullName evidence="5">K Homology domain-containing protein</fullName>
    </submittedName>
</protein>
<organism evidence="4">
    <name type="scientific">Cladocopium goreaui</name>
    <dbReference type="NCBI Taxonomy" id="2562237"/>
    <lineage>
        <taxon>Eukaryota</taxon>
        <taxon>Sar</taxon>
        <taxon>Alveolata</taxon>
        <taxon>Dinophyceae</taxon>
        <taxon>Suessiales</taxon>
        <taxon>Symbiodiniaceae</taxon>
        <taxon>Cladocopium</taxon>
    </lineage>
</organism>
<dbReference type="InterPro" id="IPR004087">
    <property type="entry name" value="KH_dom"/>
</dbReference>
<dbReference type="SUPFAM" id="SSF54791">
    <property type="entry name" value="Eukaryotic type KH-domain (KH-domain type I)"/>
    <property type="match status" value="4"/>
</dbReference>
<evidence type="ECO:0000313" key="4">
    <source>
        <dbReference type="EMBL" id="CAI3976017.1"/>
    </source>
</evidence>
<dbReference type="SUPFAM" id="SSF54236">
    <property type="entry name" value="Ubiquitin-like"/>
    <property type="match status" value="1"/>
</dbReference>
<gene>
    <name evidence="4" type="ORF">C1SCF055_LOCUS4276</name>
</gene>
<dbReference type="GO" id="GO:0003723">
    <property type="term" value="F:RNA binding"/>
    <property type="evidence" value="ECO:0007669"/>
    <property type="project" value="UniProtKB-UniRule"/>
</dbReference>
<reference evidence="5 6" key="2">
    <citation type="submission" date="2024-05" db="EMBL/GenBank/DDBJ databases">
        <authorList>
            <person name="Chen Y."/>
            <person name="Shah S."/>
            <person name="Dougan E. K."/>
            <person name="Thang M."/>
            <person name="Chan C."/>
        </authorList>
    </citation>
    <scope>NUCLEOTIDE SEQUENCE [LARGE SCALE GENOMIC DNA]</scope>
</reference>
<accession>A0A9P1BMH1</accession>
<feature type="compositionally biased region" description="Basic and acidic residues" evidence="2">
    <location>
        <begin position="538"/>
        <end position="558"/>
    </location>
</feature>
<dbReference type="InterPro" id="IPR029071">
    <property type="entry name" value="Ubiquitin-like_domsf"/>
</dbReference>
<feature type="region of interest" description="Disordered" evidence="2">
    <location>
        <begin position="538"/>
        <end position="598"/>
    </location>
</feature>
<reference evidence="4" key="1">
    <citation type="submission" date="2022-10" db="EMBL/GenBank/DDBJ databases">
        <authorList>
            <person name="Chen Y."/>
            <person name="Dougan E. K."/>
            <person name="Chan C."/>
            <person name="Rhodes N."/>
            <person name="Thang M."/>
        </authorList>
    </citation>
    <scope>NUCLEOTIDE SEQUENCE</scope>
</reference>
<dbReference type="EMBL" id="CAMXCT010000237">
    <property type="protein sequence ID" value="CAI3976017.1"/>
    <property type="molecule type" value="Genomic_DNA"/>
</dbReference>
<feature type="compositionally biased region" description="Basic residues" evidence="2">
    <location>
        <begin position="559"/>
        <end position="588"/>
    </location>
</feature>
<feature type="compositionally biased region" description="Basic and acidic residues" evidence="2">
    <location>
        <begin position="1"/>
        <end position="16"/>
    </location>
</feature>
<sequence>MPRSDSRGKSPKERSRSRSRSAGRPKRPEDYGVDTLKITDDDAAFILGKGGKTKEKIAKVAEAEIELFERDLILEIRGSKIQRKRAKKYCEGVMAQRTGPVSVTDDYDDDDLTLLQVPQEAVGFVTGRAGNFLRSIEDQWTTLMFFCEVDKGRGRDKAFEKLAIFGTIRARRGAELLVLSAVETKVPGYFASIKDEVLDRDRHRDETGTWSTDTMQFQDDELSYALGKQGGTRKKLERSSGAVVQYVGQTALFSGTKAERKRAKEYMKWLFMQLEGPVWVDNWEDRDDITVLDIPSDCIGYVTGSRRAALGGMEEEWGTLMFFMTKPGTGGGKGDRRGGGFGEQLAILGPERGRRGAELKVMSSVEEKAPGQYTRGIREKFSDSKGFSTDRMIFKDDELSYALGKQGSTRKKLALASGCIIQYVGHVCFLAGTMAERRRAKEFLDWLLQQRRGQVTVNNVAEREDVTEVHVPENCKGWVTGNRGSELRRMELETGTYMFMALDKRGEERLLIFSVDAGSKTSEKGRAAAERLVNEMVQEKLRGDGRGRSDSRARSDSRRRQRSRTPPRRRSPSPRRRSNSRRRSPTPRRRSDSRIPSELRFSGAERVKSGGACCGALKVEGETNHLNQWKLPGADEEAQQALLVKFKEPQHFMKMKEPKLPFEKMLEVDENQIVNAKEAELMKPFKVKFLEDGADRTMDSKVQIAKAVEVTGVSGQSTIGDLRLKLAKMEGMPLEDINVFAAETNLTDEVQLHECYMDWMGSGLDDWPPRLTVKPRVKGFELHVNVPPMRDTSEWDKGRLQQYQEQNLVFDVQPSAKVKELKQMLAQRIGIPSTRHHLSAHLRRSLHSFGEYVDLDEDDRTLADYELDKYCVCIHFEKSQVDSNGHFIFDDAFWDENGYHPQPTGCWIPQDSISDRVRPDANPVDPNQPLSIVSDRRAAERA</sequence>
<feature type="domain" description="Ubiquitin-like" evidence="3">
    <location>
        <begin position="782"/>
        <end position="869"/>
    </location>
</feature>
<dbReference type="EMBL" id="CAMXCT030000237">
    <property type="protein sequence ID" value="CAL4763329.1"/>
    <property type="molecule type" value="Genomic_DNA"/>
</dbReference>
<dbReference type="InterPro" id="IPR036612">
    <property type="entry name" value="KH_dom_type_1_sf"/>
</dbReference>